<dbReference type="PANTHER" id="PTHR42756:SF1">
    <property type="entry name" value="TRANSCRIPTIONAL REPRESSOR OF EMRAB OPERON"/>
    <property type="match status" value="1"/>
</dbReference>
<dbReference type="GO" id="GO:0003700">
    <property type="term" value="F:DNA-binding transcription factor activity"/>
    <property type="evidence" value="ECO:0007669"/>
    <property type="project" value="InterPro"/>
</dbReference>
<keyword evidence="6" id="KW-1185">Reference proteome</keyword>
<dbReference type="PRINTS" id="PR00598">
    <property type="entry name" value="HTHMARR"/>
</dbReference>
<evidence type="ECO:0000259" key="4">
    <source>
        <dbReference type="PROSITE" id="PS50995"/>
    </source>
</evidence>
<dbReference type="InterPro" id="IPR036388">
    <property type="entry name" value="WH-like_DNA-bd_sf"/>
</dbReference>
<evidence type="ECO:0000256" key="3">
    <source>
        <dbReference type="ARBA" id="ARBA00023163"/>
    </source>
</evidence>
<evidence type="ECO:0000256" key="2">
    <source>
        <dbReference type="ARBA" id="ARBA00023125"/>
    </source>
</evidence>
<keyword evidence="3" id="KW-0804">Transcription</keyword>
<dbReference type="SMART" id="SM00347">
    <property type="entry name" value="HTH_MARR"/>
    <property type="match status" value="1"/>
</dbReference>
<dbReference type="Pfam" id="PF01047">
    <property type="entry name" value="MarR"/>
    <property type="match status" value="1"/>
</dbReference>
<sequence>MSGRVFEKLLKECGVDVFNGAQGRILYVLWEHGQLTITEIGHLTSLAKSTLTAMLDRMEAEGLIERIPDKKNRRQILISVTEKAKGYREKYNWVSDKMSEIFYDGFSDAEIIEFEKQLRRIIRNLEKEGV</sequence>
<dbReference type="GO" id="GO:0003677">
    <property type="term" value="F:DNA binding"/>
    <property type="evidence" value="ECO:0007669"/>
    <property type="project" value="UniProtKB-KW"/>
</dbReference>
<organism evidence="5 6">
    <name type="scientific">Herbinix hemicellulosilytica</name>
    <dbReference type="NCBI Taxonomy" id="1564487"/>
    <lineage>
        <taxon>Bacteria</taxon>
        <taxon>Bacillati</taxon>
        <taxon>Bacillota</taxon>
        <taxon>Clostridia</taxon>
        <taxon>Lachnospirales</taxon>
        <taxon>Lachnospiraceae</taxon>
        <taxon>Herbinix</taxon>
    </lineage>
</organism>
<evidence type="ECO:0000313" key="6">
    <source>
        <dbReference type="Proteomes" id="UP000236497"/>
    </source>
</evidence>
<dbReference type="RefSeq" id="WP_242967526.1">
    <property type="nucleotide sequence ID" value="NZ_CVTD020000010.1"/>
</dbReference>
<dbReference type="InterPro" id="IPR000835">
    <property type="entry name" value="HTH_MarR-typ"/>
</dbReference>
<evidence type="ECO:0000313" key="5">
    <source>
        <dbReference type="EMBL" id="CRZ34024.1"/>
    </source>
</evidence>
<protein>
    <recommendedName>
        <fullName evidence="4">HTH marR-type domain-containing protein</fullName>
    </recommendedName>
</protein>
<dbReference type="Gene3D" id="1.10.10.10">
    <property type="entry name" value="Winged helix-like DNA-binding domain superfamily/Winged helix DNA-binding domain"/>
    <property type="match status" value="1"/>
</dbReference>
<keyword evidence="1" id="KW-0805">Transcription regulation</keyword>
<dbReference type="EMBL" id="CVTD020000010">
    <property type="protein sequence ID" value="CRZ34024.1"/>
    <property type="molecule type" value="Genomic_DNA"/>
</dbReference>
<reference evidence="5 6" key="1">
    <citation type="submission" date="2015-06" db="EMBL/GenBank/DDBJ databases">
        <authorList>
            <person name="Wibberg Daniel"/>
        </authorList>
    </citation>
    <scope>NUCLEOTIDE SEQUENCE [LARGE SCALE GENOMIC DNA]</scope>
    <source>
        <strain evidence="5 6">T3/55T</strain>
    </source>
</reference>
<dbReference type="SUPFAM" id="SSF46785">
    <property type="entry name" value="Winged helix' DNA-binding domain"/>
    <property type="match status" value="1"/>
</dbReference>
<name>A0A0H5SF32_HERHM</name>
<dbReference type="AlphaFoldDB" id="A0A0H5SF32"/>
<dbReference type="Proteomes" id="UP000236497">
    <property type="component" value="Unassembled WGS sequence"/>
</dbReference>
<gene>
    <name evidence="5" type="ORF">HHT355_0821</name>
</gene>
<dbReference type="InterPro" id="IPR036390">
    <property type="entry name" value="WH_DNA-bd_sf"/>
</dbReference>
<proteinExistence type="predicted"/>
<keyword evidence="2" id="KW-0238">DNA-binding</keyword>
<dbReference type="PANTHER" id="PTHR42756">
    <property type="entry name" value="TRANSCRIPTIONAL REGULATOR, MARR"/>
    <property type="match status" value="1"/>
</dbReference>
<feature type="domain" description="HTH marR-type" evidence="4">
    <location>
        <begin position="1"/>
        <end position="123"/>
    </location>
</feature>
<accession>A0A0H5SF32</accession>
<dbReference type="PROSITE" id="PS50995">
    <property type="entry name" value="HTH_MARR_2"/>
    <property type="match status" value="1"/>
</dbReference>
<evidence type="ECO:0000256" key="1">
    <source>
        <dbReference type="ARBA" id="ARBA00023015"/>
    </source>
</evidence>